<dbReference type="EMBL" id="FOFP01000012">
    <property type="protein sequence ID" value="SEQ95943.1"/>
    <property type="molecule type" value="Genomic_DNA"/>
</dbReference>
<gene>
    <name evidence="2" type="ORF">SAMN05216600_11289</name>
</gene>
<dbReference type="InterPro" id="IPR010982">
    <property type="entry name" value="Lambda_DNA-bd_dom_sf"/>
</dbReference>
<dbReference type="InterPro" id="IPR001387">
    <property type="entry name" value="Cro/C1-type_HTH"/>
</dbReference>
<evidence type="ECO:0000313" key="2">
    <source>
        <dbReference type="EMBL" id="SEQ95943.1"/>
    </source>
</evidence>
<organism evidence="2 3">
    <name type="scientific">Pseudomonas cuatrocienegasensis</name>
    <dbReference type="NCBI Taxonomy" id="543360"/>
    <lineage>
        <taxon>Bacteria</taxon>
        <taxon>Pseudomonadati</taxon>
        <taxon>Pseudomonadota</taxon>
        <taxon>Gammaproteobacteria</taxon>
        <taxon>Pseudomonadales</taxon>
        <taxon>Pseudomonadaceae</taxon>
        <taxon>Pseudomonas</taxon>
    </lineage>
</organism>
<dbReference type="Gene3D" id="1.10.260.40">
    <property type="entry name" value="lambda repressor-like DNA-binding domains"/>
    <property type="match status" value="1"/>
</dbReference>
<feature type="domain" description="HTH cro/C1-type" evidence="1">
    <location>
        <begin position="49"/>
        <end position="83"/>
    </location>
</feature>
<evidence type="ECO:0000313" key="3">
    <source>
        <dbReference type="Proteomes" id="UP000198512"/>
    </source>
</evidence>
<protein>
    <recommendedName>
        <fullName evidence="1">HTH cro/C1-type domain-containing protein</fullName>
    </recommendedName>
</protein>
<dbReference type="Proteomes" id="UP000198512">
    <property type="component" value="Unassembled WGS sequence"/>
</dbReference>
<reference evidence="2 3" key="1">
    <citation type="submission" date="2016-10" db="EMBL/GenBank/DDBJ databases">
        <authorList>
            <person name="Varghese N."/>
            <person name="Submissions S."/>
        </authorList>
    </citation>
    <scope>NUCLEOTIDE SEQUENCE [LARGE SCALE GENOMIC DNA]</scope>
    <source>
        <strain evidence="2 3">CIP 109853</strain>
    </source>
</reference>
<keyword evidence="3" id="KW-1185">Reference proteome</keyword>
<comment type="caution">
    <text evidence="2">The sequence shown here is derived from an EMBL/GenBank/DDBJ whole genome shotgun (WGS) entry which is preliminary data.</text>
</comment>
<proteinExistence type="predicted"/>
<name>A0ABY1BIR0_9PSED</name>
<evidence type="ECO:0000259" key="1">
    <source>
        <dbReference type="PROSITE" id="PS50943"/>
    </source>
</evidence>
<dbReference type="SUPFAM" id="SSF47413">
    <property type="entry name" value="lambda repressor-like DNA-binding domains"/>
    <property type="match status" value="1"/>
</dbReference>
<accession>A0ABY1BIR0</accession>
<dbReference type="PROSITE" id="PS50943">
    <property type="entry name" value="HTH_CROC1"/>
    <property type="match status" value="1"/>
</dbReference>
<sequence>MEAEFSFASMNEKAEFAKRLSAAMLAAGYPDRPAVLEREFNSRYWGRSVTFQAVSRWLRGQSIPAQDKLQVLAEWLGVEPQALRFGEQAAKQVREHRGLWEDSAHYQERATFEAYLALPLPQRKIVREVIMTFAKVARSEDSGD</sequence>
<dbReference type="CDD" id="cd00093">
    <property type="entry name" value="HTH_XRE"/>
    <property type="match status" value="1"/>
</dbReference>